<dbReference type="AlphaFoldDB" id="A0A6A7ACI3"/>
<organism evidence="1 2">
    <name type="scientific">Ophiobolus disseminans</name>
    <dbReference type="NCBI Taxonomy" id="1469910"/>
    <lineage>
        <taxon>Eukaryota</taxon>
        <taxon>Fungi</taxon>
        <taxon>Dikarya</taxon>
        <taxon>Ascomycota</taxon>
        <taxon>Pezizomycotina</taxon>
        <taxon>Dothideomycetes</taxon>
        <taxon>Pleosporomycetidae</taxon>
        <taxon>Pleosporales</taxon>
        <taxon>Pleosporineae</taxon>
        <taxon>Phaeosphaeriaceae</taxon>
        <taxon>Ophiobolus</taxon>
    </lineage>
</organism>
<protein>
    <submittedName>
        <fullName evidence="1">Uncharacterized protein</fullName>
    </submittedName>
</protein>
<evidence type="ECO:0000313" key="2">
    <source>
        <dbReference type="Proteomes" id="UP000799424"/>
    </source>
</evidence>
<keyword evidence="2" id="KW-1185">Reference proteome</keyword>
<name>A0A6A7ACI3_9PLEO</name>
<accession>A0A6A7ACI3</accession>
<proteinExistence type="predicted"/>
<sequence>MGARISDRRRCPTPWTHDFPITSVPDAGVPSSGISNRGSNKLRIQRHAFHHDTMWRSILRLHTAYSESISSNQCIRHR</sequence>
<reference evidence="1" key="1">
    <citation type="journal article" date="2020" name="Stud. Mycol.">
        <title>101 Dothideomycetes genomes: a test case for predicting lifestyles and emergence of pathogens.</title>
        <authorList>
            <person name="Haridas S."/>
            <person name="Albert R."/>
            <person name="Binder M."/>
            <person name="Bloem J."/>
            <person name="Labutti K."/>
            <person name="Salamov A."/>
            <person name="Andreopoulos B."/>
            <person name="Baker S."/>
            <person name="Barry K."/>
            <person name="Bills G."/>
            <person name="Bluhm B."/>
            <person name="Cannon C."/>
            <person name="Castanera R."/>
            <person name="Culley D."/>
            <person name="Daum C."/>
            <person name="Ezra D."/>
            <person name="Gonzalez J."/>
            <person name="Henrissat B."/>
            <person name="Kuo A."/>
            <person name="Liang C."/>
            <person name="Lipzen A."/>
            <person name="Lutzoni F."/>
            <person name="Magnuson J."/>
            <person name="Mondo S."/>
            <person name="Nolan M."/>
            <person name="Ohm R."/>
            <person name="Pangilinan J."/>
            <person name="Park H.-J."/>
            <person name="Ramirez L."/>
            <person name="Alfaro M."/>
            <person name="Sun H."/>
            <person name="Tritt A."/>
            <person name="Yoshinaga Y."/>
            <person name="Zwiers L.-H."/>
            <person name="Turgeon B."/>
            <person name="Goodwin S."/>
            <person name="Spatafora J."/>
            <person name="Crous P."/>
            <person name="Grigoriev I."/>
        </authorList>
    </citation>
    <scope>NUCLEOTIDE SEQUENCE</scope>
    <source>
        <strain evidence="1">CBS 113818</strain>
    </source>
</reference>
<gene>
    <name evidence="1" type="ORF">CC86DRAFT_133677</name>
</gene>
<dbReference type="EMBL" id="MU006218">
    <property type="protein sequence ID" value="KAF2831020.1"/>
    <property type="molecule type" value="Genomic_DNA"/>
</dbReference>
<dbReference type="Proteomes" id="UP000799424">
    <property type="component" value="Unassembled WGS sequence"/>
</dbReference>
<evidence type="ECO:0000313" key="1">
    <source>
        <dbReference type="EMBL" id="KAF2831020.1"/>
    </source>
</evidence>